<dbReference type="RefSeq" id="WP_035685638.1">
    <property type="nucleotide sequence ID" value="NZ_JPRL01000001.1"/>
</dbReference>
<dbReference type="EMBL" id="JPRL01000001">
    <property type="protein sequence ID" value="KFF06798.1"/>
    <property type="molecule type" value="Genomic_DNA"/>
</dbReference>
<proteinExistence type="predicted"/>
<accession>A0A085ZQT4</accession>
<evidence type="ECO:0008006" key="3">
    <source>
        <dbReference type="Google" id="ProtNLM"/>
    </source>
</evidence>
<gene>
    <name evidence="1" type="ORF">IW19_15355</name>
</gene>
<keyword evidence="2" id="KW-1185">Reference proteome</keyword>
<dbReference type="AlphaFoldDB" id="A0A085ZQT4"/>
<comment type="caution">
    <text evidence="1">The sequence shown here is derived from an EMBL/GenBank/DDBJ whole genome shotgun (WGS) entry which is preliminary data.</text>
</comment>
<dbReference type="Pfam" id="PF16250">
    <property type="entry name" value="DUF4907"/>
    <property type="match status" value="1"/>
</dbReference>
<dbReference type="STRING" id="362418.IW19_15355"/>
<sequence length="112" mass="12784">MTTIINTNKQFFWSTIQKNLVFLLLLLMFASCARKQALKAETFKTQSGWGYTIAYKNKILIKQSIIPVINDNKSFSTEDDALKVADLVVNKLNQNISPTVTKKDLILLKIKF</sequence>
<reference evidence="1 2" key="1">
    <citation type="submission" date="2014-07" db="EMBL/GenBank/DDBJ databases">
        <title>Genome of Flavobacterium reichenbachii LMG 25512.</title>
        <authorList>
            <person name="Stropko S.J."/>
            <person name="Pipes S.E."/>
            <person name="Newman J.D."/>
        </authorList>
    </citation>
    <scope>NUCLEOTIDE SEQUENCE [LARGE SCALE GENOMIC DNA]</scope>
    <source>
        <strain evidence="1 2">LMG 25512</strain>
    </source>
</reference>
<name>A0A085ZQT4_9FLAO</name>
<evidence type="ECO:0000313" key="2">
    <source>
        <dbReference type="Proteomes" id="UP000028715"/>
    </source>
</evidence>
<protein>
    <recommendedName>
        <fullName evidence="3">DUF4907 domain-containing protein</fullName>
    </recommendedName>
</protein>
<dbReference type="Proteomes" id="UP000028715">
    <property type="component" value="Unassembled WGS sequence"/>
</dbReference>
<evidence type="ECO:0000313" key="1">
    <source>
        <dbReference type="EMBL" id="KFF06798.1"/>
    </source>
</evidence>
<dbReference type="InterPro" id="IPR032593">
    <property type="entry name" value="DUF4907"/>
</dbReference>
<dbReference type="eggNOG" id="ENOG5033AXS">
    <property type="taxonomic scope" value="Bacteria"/>
</dbReference>
<organism evidence="1 2">
    <name type="scientific">Flavobacterium reichenbachii</name>
    <dbReference type="NCBI Taxonomy" id="362418"/>
    <lineage>
        <taxon>Bacteria</taxon>
        <taxon>Pseudomonadati</taxon>
        <taxon>Bacteroidota</taxon>
        <taxon>Flavobacteriia</taxon>
        <taxon>Flavobacteriales</taxon>
        <taxon>Flavobacteriaceae</taxon>
        <taxon>Flavobacterium</taxon>
    </lineage>
</organism>
<dbReference type="OrthoDB" id="674043at2"/>